<proteinExistence type="predicted"/>
<dbReference type="InterPro" id="IPR028082">
    <property type="entry name" value="Peripla_BP_I"/>
</dbReference>
<organism evidence="1 2">
    <name type="scientific">Mya arenaria</name>
    <name type="common">Soft-shell clam</name>
    <dbReference type="NCBI Taxonomy" id="6604"/>
    <lineage>
        <taxon>Eukaryota</taxon>
        <taxon>Metazoa</taxon>
        <taxon>Spiralia</taxon>
        <taxon>Lophotrochozoa</taxon>
        <taxon>Mollusca</taxon>
        <taxon>Bivalvia</taxon>
        <taxon>Autobranchia</taxon>
        <taxon>Heteroconchia</taxon>
        <taxon>Euheterodonta</taxon>
        <taxon>Imparidentia</taxon>
        <taxon>Neoheterodontei</taxon>
        <taxon>Myida</taxon>
        <taxon>Myoidea</taxon>
        <taxon>Myidae</taxon>
        <taxon>Mya</taxon>
    </lineage>
</organism>
<evidence type="ECO:0000313" key="2">
    <source>
        <dbReference type="Proteomes" id="UP001164746"/>
    </source>
</evidence>
<protein>
    <submittedName>
        <fullName evidence="1">GRIK1-like protein</fullName>
    </submittedName>
</protein>
<sequence>MEAAKGMCRQMKEGIAAVFGPISKIPRAHVQSICQAFDIPYLSAQWDPERHGTTSLSTCTLTTTCREGPQPSLFAIGTGNISPSSTRMTTVRLLRLQEVLKATKGSDHRIRIRKLDPFQGSYISMFKDLKEKGEYYIVDDCSAAKALKVNMLSEYYHFHFTTLDLGGVDLEDYKYSGANLTAMRLIDPT</sequence>
<accession>A0ABY7EJM5</accession>
<dbReference type="EMBL" id="CP111017">
    <property type="protein sequence ID" value="WAR07406.1"/>
    <property type="molecule type" value="Genomic_DNA"/>
</dbReference>
<dbReference type="SUPFAM" id="SSF53822">
    <property type="entry name" value="Periplasmic binding protein-like I"/>
    <property type="match status" value="1"/>
</dbReference>
<dbReference type="Proteomes" id="UP001164746">
    <property type="component" value="Chromosome 6"/>
</dbReference>
<gene>
    <name evidence="1" type="ORF">MAR_017364</name>
</gene>
<evidence type="ECO:0000313" key="1">
    <source>
        <dbReference type="EMBL" id="WAR07406.1"/>
    </source>
</evidence>
<name>A0ABY7EJM5_MYAAR</name>
<reference evidence="1" key="1">
    <citation type="submission" date="2022-11" db="EMBL/GenBank/DDBJ databases">
        <title>Centuries of genome instability and evolution in soft-shell clam transmissible cancer (bioRxiv).</title>
        <authorList>
            <person name="Hart S.F.M."/>
            <person name="Yonemitsu M.A."/>
            <person name="Giersch R.M."/>
            <person name="Beal B.F."/>
            <person name="Arriagada G."/>
            <person name="Davis B.W."/>
            <person name="Ostrander E.A."/>
            <person name="Goff S.P."/>
            <person name="Metzger M.J."/>
        </authorList>
    </citation>
    <scope>NUCLEOTIDE SEQUENCE</scope>
    <source>
        <strain evidence="1">MELC-2E11</strain>
        <tissue evidence="1">Siphon/mantle</tissue>
    </source>
</reference>
<keyword evidence="2" id="KW-1185">Reference proteome</keyword>
<dbReference type="Gene3D" id="3.40.50.2300">
    <property type="match status" value="2"/>
</dbReference>